<name>A0ABX7BIS2_9PROT</name>
<reference evidence="1" key="1">
    <citation type="submission" date="2021-02" db="EMBL/GenBank/DDBJ databases">
        <title>Skermanella TT6 skin isolate.</title>
        <authorList>
            <person name="Lee K."/>
            <person name="Ganzorig M."/>
        </authorList>
    </citation>
    <scope>NUCLEOTIDE SEQUENCE</scope>
    <source>
        <strain evidence="1">TT6</strain>
    </source>
</reference>
<dbReference type="Proteomes" id="UP000595197">
    <property type="component" value="Plasmid pTT6-2"/>
</dbReference>
<dbReference type="EMBL" id="CP067422">
    <property type="protein sequence ID" value="QQP93496.1"/>
    <property type="molecule type" value="Genomic_DNA"/>
</dbReference>
<accession>A0ABX7BIS2</accession>
<keyword evidence="2" id="KW-1185">Reference proteome</keyword>
<keyword evidence="1" id="KW-0614">Plasmid</keyword>
<dbReference type="RefSeq" id="WP_201083101.1">
    <property type="nucleotide sequence ID" value="NZ_CP067422.1"/>
</dbReference>
<organism evidence="1 2">
    <name type="scientific">Skermanella cutis</name>
    <dbReference type="NCBI Taxonomy" id="2775420"/>
    <lineage>
        <taxon>Bacteria</taxon>
        <taxon>Pseudomonadati</taxon>
        <taxon>Pseudomonadota</taxon>
        <taxon>Alphaproteobacteria</taxon>
        <taxon>Rhodospirillales</taxon>
        <taxon>Azospirillaceae</taxon>
        <taxon>Skermanella</taxon>
    </lineage>
</organism>
<proteinExistence type="predicted"/>
<sequence length="53" mass="6090">MKQVFHDIEAGQLPDELKRRGITLDRRIRLVVETIKARLAGGKTESFHFEIAV</sequence>
<evidence type="ECO:0000313" key="1">
    <source>
        <dbReference type="EMBL" id="QQP93496.1"/>
    </source>
</evidence>
<geneLocation type="plasmid" evidence="1 2">
    <name>pTT6-2</name>
</geneLocation>
<evidence type="ECO:0000313" key="2">
    <source>
        <dbReference type="Proteomes" id="UP000595197"/>
    </source>
</evidence>
<gene>
    <name evidence="1" type="ORF">IGS68_33280</name>
</gene>
<protein>
    <submittedName>
        <fullName evidence="1">Uncharacterized protein</fullName>
    </submittedName>
</protein>